<dbReference type="STRING" id="215250.A0A316YH03"/>
<dbReference type="Proteomes" id="UP000245768">
    <property type="component" value="Unassembled WGS sequence"/>
</dbReference>
<evidence type="ECO:0000256" key="3">
    <source>
        <dbReference type="ARBA" id="ARBA00023163"/>
    </source>
</evidence>
<feature type="compositionally biased region" description="Basic and acidic residues" evidence="5">
    <location>
        <begin position="311"/>
        <end position="325"/>
    </location>
</feature>
<evidence type="ECO:0000256" key="4">
    <source>
        <dbReference type="ARBA" id="ARBA00023242"/>
    </source>
</evidence>
<gene>
    <name evidence="9" type="ORF">FA10DRAFT_164258</name>
</gene>
<dbReference type="Pfam" id="PF08621">
    <property type="entry name" value="RPAP1_N"/>
    <property type="match status" value="1"/>
</dbReference>
<feature type="compositionally biased region" description="Gly residues" evidence="5">
    <location>
        <begin position="144"/>
        <end position="155"/>
    </location>
</feature>
<evidence type="ECO:0000259" key="6">
    <source>
        <dbReference type="Pfam" id="PF08620"/>
    </source>
</evidence>
<feature type="region of interest" description="Disordered" evidence="5">
    <location>
        <begin position="306"/>
        <end position="325"/>
    </location>
</feature>
<dbReference type="InterPro" id="IPR039913">
    <property type="entry name" value="RPAP1/Rba50"/>
</dbReference>
<feature type="compositionally biased region" description="Basic and acidic residues" evidence="5">
    <location>
        <begin position="161"/>
        <end position="177"/>
    </location>
</feature>
<dbReference type="EMBL" id="KZ819638">
    <property type="protein sequence ID" value="PWN88479.1"/>
    <property type="molecule type" value="Genomic_DNA"/>
</dbReference>
<evidence type="ECO:0000259" key="8">
    <source>
        <dbReference type="Pfam" id="PF25766"/>
    </source>
</evidence>
<dbReference type="SUPFAM" id="SSF48371">
    <property type="entry name" value="ARM repeat"/>
    <property type="match status" value="1"/>
</dbReference>
<dbReference type="OrthoDB" id="348201at2759"/>
<feature type="compositionally biased region" description="Basic and acidic residues" evidence="5">
    <location>
        <begin position="85"/>
        <end position="121"/>
    </location>
</feature>
<name>A0A316YH03_9BASI</name>
<protein>
    <recommendedName>
        <fullName evidence="11">RNA polymerase II-associated protein 1 C-terminal domain-containing protein</fullName>
    </recommendedName>
</protein>
<evidence type="ECO:0000313" key="9">
    <source>
        <dbReference type="EMBL" id="PWN88479.1"/>
    </source>
</evidence>
<evidence type="ECO:0000256" key="2">
    <source>
        <dbReference type="ARBA" id="ARBA00009953"/>
    </source>
</evidence>
<proteinExistence type="inferred from homology"/>
<dbReference type="InterPro" id="IPR013929">
    <property type="entry name" value="RPAP1_C"/>
</dbReference>
<comment type="subcellular location">
    <subcellularLocation>
        <location evidence="1">Nucleus</location>
    </subcellularLocation>
</comment>
<dbReference type="Pfam" id="PF08620">
    <property type="entry name" value="RPAP1_C"/>
    <property type="match status" value="1"/>
</dbReference>
<feature type="region of interest" description="Disordered" evidence="5">
    <location>
        <begin position="226"/>
        <end position="263"/>
    </location>
</feature>
<keyword evidence="4" id="KW-0539">Nucleus</keyword>
<feature type="compositionally biased region" description="Acidic residues" evidence="5">
    <location>
        <begin position="1330"/>
        <end position="1340"/>
    </location>
</feature>
<feature type="domain" description="RPAP1 C-terminal" evidence="6">
    <location>
        <begin position="405"/>
        <end position="469"/>
    </location>
</feature>
<dbReference type="InterPro" id="IPR016024">
    <property type="entry name" value="ARM-type_fold"/>
</dbReference>
<sequence>MFRQQIRPVLEDLPDPAGSDEDRVSSEGEEGEGEGVGEDGPGTQLRSLHGGADVDEGGEPTYEPAARAFRDVAPPIIGKAGESGQIEKERRRPKESTRALRRDVDEAPQERGSAMKEKTVRIDLAASLAGATQGADDSAEEEGPGGSAGSGGGAPLIGTIQERRGISRSEAESSEKKKMSRFAQKRQLERERQGATAVPAGGGGDEGDVWLDEDGKPMSAFRRKMLEKRGGVPPSRTKPTLPSSTVGQSASAVSKGATGAADPMLAEISKENEEKVAKMSREEVEAELKEIGDSLGPGVLDLLMARSRGSSQKEEADKQELLGRAEERVEKVDKGRRIGQQSTTVVQKQPGEKSNNRVRFQDAQGEDTPEEIRKRFFPEEPATVPASLQWTQDDARDAVSRGGRRFGFDGRPIDDEVLPTDESRLSGLHHHGEEQDKAGYTVEELLHLARSTNRSQRTIALRTLGHVIFQSSLQRDNEIHCEIRGANAFARALRLASWNFEDRHMSVRSVAWFCADKCITNGLCERTGSIVQDSLDKPSKEEQRDALEVFDVIKTVMSVIASPAGTPLSAPELSHALSILVNVTTRSRKMAVAVASHKGLVDAVISAAIRQRQWPLAKGAKGDAAPDAAALRLLLNLVRADREVAHALVTTGQIEALLRFLAVLPSDHHQPSLNLLNLTLEIYTCLSRYGMCADLASKVPSIVASLLQWVASPSSSFSSDAYTRALALDLLSIWIVCAQDPHQTVNHHDIRWVQVAEWWEVGRDVIRLSASTSAASRGQWTVDTFLLVASAAQLLDEWLIAAQKYDDAACKTTIATVTENLWPTICQASTFFGDRCSQLRKSEEMATGAKALPGLVAEEELSDMREIARSARGAHFIFRLAKRIQRGADLAMHATVHTLLRDNRLWSALIRDDVDVPDLARHLTSFCADVIFDGTQSTGDKPPETEAQETGIQLLLALLYRLGQGDEKIARYIIGEALPRVDPSLQDAIHAIRPFWFESLRVDPKLEMAPRQTISSQLLRTNTLLVPHSTKRYELLDAHQERTGDDEEEETDEKDPLSGAPLWKSPIRGLPLRKDWPMMALDDLLHSGTCASLNRMDALPADWGWDVNERGIVQASVKLATSIFAQSPSISFSTDRLGKLSQPTVADVYLGIVKVFLLEADADKNDGAASSTDKASSVGKPKPTGLLTGRDLFRDPQISTYLFALFEHFVPSPTSYFFGEGGTIEEIEETCKAQWPSSNSFYQLYTDLLGLYDSASFGDDNFARTILLPALLEPRQGEDRERPYSRLLLNDYRHVLKSVGLKCGDGVEGRYVEPLAYWVSGKSRERKGQDEDDGLSAEEEDKTKSKDGIEEDREVVRAMVSILVESFTKGPNAIDETRNELMWQWALRSVAHHVWKVRDKGAGDDDEEAREARQILKTLWPLANRQFKDTFCSVGLETETKGEDTSLAERLAWISTVEKSP</sequence>
<feature type="region of interest" description="Disordered" evidence="5">
    <location>
        <begin position="1037"/>
        <end position="1062"/>
    </location>
</feature>
<keyword evidence="3" id="KW-0804">Transcription</keyword>
<evidence type="ECO:0000256" key="1">
    <source>
        <dbReference type="ARBA" id="ARBA00004123"/>
    </source>
</evidence>
<feature type="region of interest" description="Disordered" evidence="5">
    <location>
        <begin position="1323"/>
        <end position="1350"/>
    </location>
</feature>
<dbReference type="InterPro" id="IPR013930">
    <property type="entry name" value="RPAP1_N"/>
</dbReference>
<feature type="compositionally biased region" description="Acidic residues" evidence="5">
    <location>
        <begin position="27"/>
        <end position="37"/>
    </location>
</feature>
<reference evidence="9 10" key="1">
    <citation type="journal article" date="2018" name="Mol. Biol. Evol.">
        <title>Broad Genomic Sampling Reveals a Smut Pathogenic Ancestry of the Fungal Clade Ustilaginomycotina.</title>
        <authorList>
            <person name="Kijpornyongpan T."/>
            <person name="Mondo S.J."/>
            <person name="Barry K."/>
            <person name="Sandor L."/>
            <person name="Lee J."/>
            <person name="Lipzen A."/>
            <person name="Pangilinan J."/>
            <person name="LaButti K."/>
            <person name="Hainaut M."/>
            <person name="Henrissat B."/>
            <person name="Grigoriev I.V."/>
            <person name="Spatafora J.W."/>
            <person name="Aime M.C."/>
        </authorList>
    </citation>
    <scope>NUCLEOTIDE SEQUENCE [LARGE SCALE GENOMIC DNA]</scope>
    <source>
        <strain evidence="9 10">MCA 4198</strain>
    </source>
</reference>
<dbReference type="GO" id="GO:0006366">
    <property type="term" value="P:transcription by RNA polymerase II"/>
    <property type="evidence" value="ECO:0007669"/>
    <property type="project" value="InterPro"/>
</dbReference>
<dbReference type="InterPro" id="IPR057989">
    <property type="entry name" value="TPR_RPAP1/MINIYO-like"/>
</dbReference>
<feature type="region of interest" description="Disordered" evidence="5">
    <location>
        <begin position="331"/>
        <end position="369"/>
    </location>
</feature>
<feature type="compositionally biased region" description="Polar residues" evidence="5">
    <location>
        <begin position="237"/>
        <end position="252"/>
    </location>
</feature>
<keyword evidence="10" id="KW-1185">Reference proteome</keyword>
<evidence type="ECO:0000259" key="7">
    <source>
        <dbReference type="Pfam" id="PF08621"/>
    </source>
</evidence>
<feature type="compositionally biased region" description="Acidic residues" evidence="5">
    <location>
        <begin position="1044"/>
        <end position="1053"/>
    </location>
</feature>
<comment type="similarity">
    <text evidence="2">Belongs to the RPAP1 family.</text>
</comment>
<organism evidence="9 10">
    <name type="scientific">Acaromyces ingoldii</name>
    <dbReference type="NCBI Taxonomy" id="215250"/>
    <lineage>
        <taxon>Eukaryota</taxon>
        <taxon>Fungi</taxon>
        <taxon>Dikarya</taxon>
        <taxon>Basidiomycota</taxon>
        <taxon>Ustilaginomycotina</taxon>
        <taxon>Exobasidiomycetes</taxon>
        <taxon>Exobasidiales</taxon>
        <taxon>Cryptobasidiaceae</taxon>
        <taxon>Acaromyces</taxon>
    </lineage>
</organism>
<evidence type="ECO:0000256" key="5">
    <source>
        <dbReference type="SAM" id="MobiDB-lite"/>
    </source>
</evidence>
<dbReference type="PANTHER" id="PTHR21483">
    <property type="entry name" value="RNA POLYMERASE II-ASSOCIATED PROTEIN 1"/>
    <property type="match status" value="1"/>
</dbReference>
<dbReference type="RefSeq" id="XP_025375677.1">
    <property type="nucleotide sequence ID" value="XM_025518179.1"/>
</dbReference>
<dbReference type="InParanoid" id="A0A316YH03"/>
<accession>A0A316YH03</accession>
<feature type="domain" description="RPAP1 N-terminal" evidence="7">
    <location>
        <begin position="267"/>
        <end position="307"/>
    </location>
</feature>
<evidence type="ECO:0008006" key="11">
    <source>
        <dbReference type="Google" id="ProtNLM"/>
    </source>
</evidence>
<feature type="region of interest" description="Disordered" evidence="5">
    <location>
        <begin position="1"/>
        <end position="214"/>
    </location>
</feature>
<feature type="domain" description="RPAP1/MINIYO-like TPR repeats" evidence="8">
    <location>
        <begin position="1187"/>
        <end position="1301"/>
    </location>
</feature>
<dbReference type="Pfam" id="PF25766">
    <property type="entry name" value="TPR_RPAP1"/>
    <property type="match status" value="1"/>
</dbReference>
<dbReference type="PANTHER" id="PTHR21483:SF18">
    <property type="entry name" value="RNA POLYMERASE II-ASSOCIATED PROTEIN 1"/>
    <property type="match status" value="1"/>
</dbReference>
<evidence type="ECO:0000313" key="10">
    <source>
        <dbReference type="Proteomes" id="UP000245768"/>
    </source>
</evidence>
<dbReference type="GeneID" id="37040095"/>